<keyword evidence="1" id="KW-1133">Transmembrane helix</keyword>
<dbReference type="eggNOG" id="COG3505">
    <property type="taxonomic scope" value="Bacteria"/>
</dbReference>
<dbReference type="Proteomes" id="UP000006052">
    <property type="component" value="Chromosome"/>
</dbReference>
<evidence type="ECO:0000313" key="3">
    <source>
        <dbReference type="Proteomes" id="UP000006052"/>
    </source>
</evidence>
<protein>
    <submittedName>
        <fullName evidence="2">Uncharacterized protein</fullName>
    </submittedName>
</protein>
<organism evidence="2 3">
    <name type="scientific">Alistipes finegoldii (strain DSM 17242 / JCM 16770 / CCUG 46020 / CIP 107999 / KCTC 15236 / AHN 2437)</name>
    <dbReference type="NCBI Taxonomy" id="679935"/>
    <lineage>
        <taxon>Bacteria</taxon>
        <taxon>Pseudomonadati</taxon>
        <taxon>Bacteroidota</taxon>
        <taxon>Bacteroidia</taxon>
        <taxon>Bacteroidales</taxon>
        <taxon>Rikenellaceae</taxon>
        <taxon>Alistipes</taxon>
    </lineage>
</organism>
<dbReference type="AlphaFoldDB" id="I3YJM6"/>
<evidence type="ECO:0000313" key="2">
    <source>
        <dbReference type="EMBL" id="AFL77194.1"/>
    </source>
</evidence>
<keyword evidence="1" id="KW-0812">Transmembrane</keyword>
<dbReference type="EMBL" id="CP003274">
    <property type="protein sequence ID" value="AFL77194.1"/>
    <property type="molecule type" value="Genomic_DNA"/>
</dbReference>
<proteinExistence type="predicted"/>
<evidence type="ECO:0000256" key="1">
    <source>
        <dbReference type="SAM" id="Phobius"/>
    </source>
</evidence>
<reference evidence="3" key="1">
    <citation type="journal article" date="2013" name="Stand. Genomic Sci.">
        <title>Complete genome sequence of the bile-resistant pigment-producing anaerobe Alistipes finegoldii type strain (AHN2437(T)).</title>
        <authorList>
            <person name="Mavromatis K."/>
            <person name="Stackebrandt E."/>
            <person name="Munk C."/>
            <person name="Lapidus A."/>
            <person name="Nolan M."/>
            <person name="Lucas S."/>
            <person name="Hammon N."/>
            <person name="Deshpande S."/>
            <person name="Cheng J.F."/>
            <person name="Tapia R."/>
            <person name="Goodwin L.A."/>
            <person name="Pitluck S."/>
            <person name="Liolios K."/>
            <person name="Pagani I."/>
            <person name="Ivanova N."/>
            <person name="Mikhailova N."/>
            <person name="Huntemann M."/>
            <person name="Pati A."/>
            <person name="Chen A."/>
            <person name="Palaniappan K."/>
            <person name="Land M."/>
            <person name="Hauser L."/>
            <person name="Rohde M."/>
            <person name="Gronow S."/>
            <person name="Goker M."/>
            <person name="Detter J.C."/>
            <person name="Bristow J."/>
            <person name="Eisen J.A."/>
            <person name="Markowitz V."/>
            <person name="Hugenholtz P."/>
            <person name="Kyrpides N.C."/>
            <person name="Klenk H.P."/>
            <person name="Woyke T."/>
        </authorList>
    </citation>
    <scope>NUCLEOTIDE SEQUENCE</scope>
    <source>
        <strain evidence="3">DSM 17242 / JCM 16770 / AHN 2437 / CCUG 46020 / CIP 107999</strain>
    </source>
</reference>
<feature type="transmembrane region" description="Helical" evidence="1">
    <location>
        <begin position="51"/>
        <end position="72"/>
    </location>
</feature>
<dbReference type="RefSeq" id="WP_014774878.1">
    <property type="nucleotide sequence ID" value="NC_018011.1"/>
</dbReference>
<dbReference type="HOGENOM" id="CLU_2327659_0_0_10"/>
<dbReference type="STRING" id="679935.Alfi_0821"/>
<keyword evidence="1" id="KW-0472">Membrane</keyword>
<dbReference type="KEGG" id="afd:Alfi_0821"/>
<sequence length="98" mass="11139">MNLLEYLAIAAALLPVLYIWCKPLGVCAILLAFMVPGYIYVWAGLEIVTYLWSWALPLAAGLIVLIPTYRWVYIRVSRCVNGWSKLTMEVEDSRGHVH</sequence>
<gene>
    <name evidence="2" type="ordered locus">Alfi_0821</name>
</gene>
<name>I3YJM6_ALIFI</name>
<accession>I3YJM6</accession>